<comment type="caution">
    <text evidence="2">The sequence shown here is derived from an EMBL/GenBank/DDBJ whole genome shotgun (WGS) entry which is preliminary data.</text>
</comment>
<dbReference type="AlphaFoldDB" id="A0A401JDY7"/>
<proteinExistence type="predicted"/>
<sequence>MKYRVIIQQDEDGMLVAEVPALPGCVSQGATRVEALANIREAIEAYLESLKEHDEPIPPSIDEEVVEVAA</sequence>
<name>A0A401JDY7_9PROT</name>
<dbReference type="RefSeq" id="WP_124704567.1">
    <property type="nucleotide sequence ID" value="NZ_BGOW01000014.1"/>
</dbReference>
<feature type="domain" description="HicB-like antitoxin of toxin-antitoxin system" evidence="1">
    <location>
        <begin position="3"/>
        <end position="60"/>
    </location>
</feature>
<evidence type="ECO:0000313" key="3">
    <source>
        <dbReference type="Proteomes" id="UP000286806"/>
    </source>
</evidence>
<dbReference type="EMBL" id="BGOW01000014">
    <property type="protein sequence ID" value="GBL45770.1"/>
    <property type="molecule type" value="Genomic_DNA"/>
</dbReference>
<accession>A0A401JDY7</accession>
<dbReference type="InterPro" id="IPR031807">
    <property type="entry name" value="HicB-like"/>
</dbReference>
<evidence type="ECO:0000259" key="1">
    <source>
        <dbReference type="Pfam" id="PF15919"/>
    </source>
</evidence>
<gene>
    <name evidence="2" type="ORF">SFMTTN_1581</name>
</gene>
<dbReference type="InterPro" id="IPR035069">
    <property type="entry name" value="TTHA1013/TTHA0281-like"/>
</dbReference>
<dbReference type="InterPro" id="IPR051404">
    <property type="entry name" value="TA_system_antitoxin"/>
</dbReference>
<dbReference type="Gene3D" id="3.30.160.250">
    <property type="match status" value="1"/>
</dbReference>
<dbReference type="OrthoDB" id="9807959at2"/>
<organism evidence="2 3">
    <name type="scientific">Sulfuriferula multivorans</name>
    <dbReference type="NCBI Taxonomy" id="1559896"/>
    <lineage>
        <taxon>Bacteria</taxon>
        <taxon>Pseudomonadati</taxon>
        <taxon>Pseudomonadota</taxon>
        <taxon>Betaproteobacteria</taxon>
        <taxon>Nitrosomonadales</taxon>
        <taxon>Sulfuricellaceae</taxon>
        <taxon>Sulfuriferula</taxon>
    </lineage>
</organism>
<dbReference type="SUPFAM" id="SSF143100">
    <property type="entry name" value="TTHA1013/TTHA0281-like"/>
    <property type="match status" value="1"/>
</dbReference>
<keyword evidence="3" id="KW-1185">Reference proteome</keyword>
<evidence type="ECO:0000313" key="2">
    <source>
        <dbReference type="EMBL" id="GBL45770.1"/>
    </source>
</evidence>
<protein>
    <recommendedName>
        <fullName evidence="1">HicB-like antitoxin of toxin-antitoxin system domain-containing protein</fullName>
    </recommendedName>
</protein>
<dbReference type="PANTHER" id="PTHR34504">
    <property type="entry name" value="ANTITOXIN HICB"/>
    <property type="match status" value="1"/>
</dbReference>
<dbReference type="Pfam" id="PF15919">
    <property type="entry name" value="HicB_lk_antitox"/>
    <property type="match status" value="1"/>
</dbReference>
<reference evidence="2 3" key="1">
    <citation type="journal article" date="2019" name="Front. Microbiol.">
        <title>Genomes of Neutrophilic Sulfur-Oxidizing Chemolithoautotrophs Representing 9 Proteobacterial Species From 8 Genera.</title>
        <authorList>
            <person name="Watanabe T."/>
            <person name="Kojima H."/>
            <person name="Umezawa K."/>
            <person name="Hori C."/>
            <person name="Takasuka T.E."/>
            <person name="Kato Y."/>
            <person name="Fukui M."/>
        </authorList>
    </citation>
    <scope>NUCLEOTIDE SEQUENCE [LARGE SCALE GENOMIC DNA]</scope>
    <source>
        <strain evidence="2 3">TTN</strain>
    </source>
</reference>
<dbReference type="Proteomes" id="UP000286806">
    <property type="component" value="Unassembled WGS sequence"/>
</dbReference>
<dbReference type="PANTHER" id="PTHR34504:SF2">
    <property type="entry name" value="UPF0150 PROTEIN SSL0259"/>
    <property type="match status" value="1"/>
</dbReference>